<accession>X1APA2</accession>
<dbReference type="EMBL" id="BART01008270">
    <property type="protein sequence ID" value="GAG71222.1"/>
    <property type="molecule type" value="Genomic_DNA"/>
</dbReference>
<organism evidence="1">
    <name type="scientific">marine sediment metagenome</name>
    <dbReference type="NCBI Taxonomy" id="412755"/>
    <lineage>
        <taxon>unclassified sequences</taxon>
        <taxon>metagenomes</taxon>
        <taxon>ecological metagenomes</taxon>
    </lineage>
</organism>
<comment type="caution">
    <text evidence="1">The sequence shown here is derived from an EMBL/GenBank/DDBJ whole genome shotgun (WGS) entry which is preliminary data.</text>
</comment>
<feature type="non-terminal residue" evidence="1">
    <location>
        <position position="32"/>
    </location>
</feature>
<evidence type="ECO:0000313" key="1">
    <source>
        <dbReference type="EMBL" id="GAG71222.1"/>
    </source>
</evidence>
<gene>
    <name evidence="1" type="ORF">S01H4_18648</name>
</gene>
<reference evidence="1" key="1">
    <citation type="journal article" date="2014" name="Front. Microbiol.">
        <title>High frequency of phylogenetically diverse reductive dehalogenase-homologous genes in deep subseafloor sedimentary metagenomes.</title>
        <authorList>
            <person name="Kawai M."/>
            <person name="Futagami T."/>
            <person name="Toyoda A."/>
            <person name="Takaki Y."/>
            <person name="Nishi S."/>
            <person name="Hori S."/>
            <person name="Arai W."/>
            <person name="Tsubouchi T."/>
            <person name="Morono Y."/>
            <person name="Uchiyama I."/>
            <person name="Ito T."/>
            <person name="Fujiyama A."/>
            <person name="Inagaki F."/>
            <person name="Takami H."/>
        </authorList>
    </citation>
    <scope>NUCLEOTIDE SEQUENCE</scope>
    <source>
        <strain evidence="1">Expedition CK06-06</strain>
    </source>
</reference>
<sequence>MFFAALVSSTQDSADNNIALLLSATFIVVKTS</sequence>
<proteinExistence type="predicted"/>
<name>X1APA2_9ZZZZ</name>
<protein>
    <submittedName>
        <fullName evidence="1">Uncharacterized protein</fullName>
    </submittedName>
</protein>
<dbReference type="AlphaFoldDB" id="X1APA2"/>